<organism evidence="3 4">
    <name type="scientific">Triparma columacea</name>
    <dbReference type="NCBI Taxonomy" id="722753"/>
    <lineage>
        <taxon>Eukaryota</taxon>
        <taxon>Sar</taxon>
        <taxon>Stramenopiles</taxon>
        <taxon>Ochrophyta</taxon>
        <taxon>Bolidophyceae</taxon>
        <taxon>Parmales</taxon>
        <taxon>Triparmaceae</taxon>
        <taxon>Triparma</taxon>
    </lineage>
</organism>
<evidence type="ECO:0000259" key="2">
    <source>
        <dbReference type="PROSITE" id="PS51089"/>
    </source>
</evidence>
<dbReference type="SUPFAM" id="SSF47050">
    <property type="entry name" value="VHP, Villin headpiece domain"/>
    <property type="match status" value="1"/>
</dbReference>
<dbReference type="AlphaFoldDB" id="A0A9W7G239"/>
<keyword evidence="4" id="KW-1185">Reference proteome</keyword>
<evidence type="ECO:0000256" key="1">
    <source>
        <dbReference type="SAM" id="MobiDB-lite"/>
    </source>
</evidence>
<dbReference type="GO" id="GO:0003779">
    <property type="term" value="F:actin binding"/>
    <property type="evidence" value="ECO:0007669"/>
    <property type="project" value="InterPro"/>
</dbReference>
<accession>A0A9W7G239</accession>
<dbReference type="SMART" id="SM00153">
    <property type="entry name" value="VHP"/>
    <property type="match status" value="1"/>
</dbReference>
<dbReference type="Pfam" id="PF02209">
    <property type="entry name" value="VHP"/>
    <property type="match status" value="1"/>
</dbReference>
<dbReference type="Gene3D" id="1.10.950.10">
    <property type="entry name" value="Villin headpiece domain"/>
    <property type="match status" value="1"/>
</dbReference>
<dbReference type="InterPro" id="IPR003128">
    <property type="entry name" value="Villin_headpiece"/>
</dbReference>
<reference evidence="4" key="1">
    <citation type="journal article" date="2023" name="Commun. Biol.">
        <title>Genome analysis of Parmales, the sister group of diatoms, reveals the evolutionary specialization of diatoms from phago-mixotrophs to photoautotrophs.</title>
        <authorList>
            <person name="Ban H."/>
            <person name="Sato S."/>
            <person name="Yoshikawa S."/>
            <person name="Yamada K."/>
            <person name="Nakamura Y."/>
            <person name="Ichinomiya M."/>
            <person name="Sato N."/>
            <person name="Blanc-Mathieu R."/>
            <person name="Endo H."/>
            <person name="Kuwata A."/>
            <person name="Ogata H."/>
        </authorList>
    </citation>
    <scope>NUCLEOTIDE SEQUENCE [LARGE SCALE GENOMIC DNA]</scope>
</reference>
<dbReference type="EMBL" id="BRYA01000678">
    <property type="protein sequence ID" value="GMI29164.1"/>
    <property type="molecule type" value="Genomic_DNA"/>
</dbReference>
<evidence type="ECO:0000313" key="3">
    <source>
        <dbReference type="EMBL" id="GMI29164.1"/>
    </source>
</evidence>
<dbReference type="PROSITE" id="PS51089">
    <property type="entry name" value="HP"/>
    <property type="match status" value="1"/>
</dbReference>
<name>A0A9W7G239_9STRA</name>
<gene>
    <name evidence="3" type="ORF">TrCOL_g13638</name>
</gene>
<proteinExistence type="predicted"/>
<dbReference type="GO" id="GO:0007010">
    <property type="term" value="P:cytoskeleton organization"/>
    <property type="evidence" value="ECO:0007669"/>
    <property type="project" value="InterPro"/>
</dbReference>
<dbReference type="Proteomes" id="UP001165065">
    <property type="component" value="Unassembled WGS sequence"/>
</dbReference>
<feature type="compositionally biased region" description="Polar residues" evidence="1">
    <location>
        <begin position="170"/>
        <end position="184"/>
    </location>
</feature>
<feature type="domain" description="HP" evidence="2">
    <location>
        <begin position="261"/>
        <end position="328"/>
    </location>
</feature>
<dbReference type="OrthoDB" id="20822at2759"/>
<feature type="region of interest" description="Disordered" evidence="1">
    <location>
        <begin position="218"/>
        <end position="240"/>
    </location>
</feature>
<protein>
    <recommendedName>
        <fullName evidence="2">HP domain-containing protein</fullName>
    </recommendedName>
</protein>
<evidence type="ECO:0000313" key="4">
    <source>
        <dbReference type="Proteomes" id="UP001165065"/>
    </source>
</evidence>
<feature type="region of interest" description="Disordered" evidence="1">
    <location>
        <begin position="156"/>
        <end position="198"/>
    </location>
</feature>
<comment type="caution">
    <text evidence="3">The sequence shown here is derived from an EMBL/GenBank/DDBJ whole genome shotgun (WGS) entry which is preliminary data.</text>
</comment>
<dbReference type="InterPro" id="IPR036886">
    <property type="entry name" value="Villin_headpiece_dom_sf"/>
</dbReference>
<sequence>MNHNDGGPFKTRRRSSSGILFEDSEALEAKHNSICLLKGGFLGVTYSGQAGCETTLILDIFESKGGVGALKEKLKKKGRENDVLFGSVIEEESGTPKHWVFIGSEVSSLSKGRASMHKTTVFNLLEGCKGEISLTSEDLYDDVQFPADEIKSMFNNGSTISPLQGVEDTGSLSQSRGSDASSVPTPHLLPKSAETEMTDNNRGVQKLTEEFQAAIVSPRSLESVPEDARNTSGGVVTDHLPASQIGGVETKLTPTTPPEVSKPRVTVATDCLSPQTLRGKTPEGIDPAKKEQFLSDETFKDIFGCSKKDFNGKAKWRQLQMKKQHGFF</sequence>